<gene>
    <name evidence="3" type="ORF">PXEA_LOCUS33678</name>
</gene>
<evidence type="ECO:0000256" key="2">
    <source>
        <dbReference type="SAM" id="Phobius"/>
    </source>
</evidence>
<protein>
    <submittedName>
        <fullName evidence="3">Uncharacterized protein</fullName>
    </submittedName>
</protein>
<evidence type="ECO:0000256" key="1">
    <source>
        <dbReference type="SAM" id="MobiDB-lite"/>
    </source>
</evidence>
<proteinExistence type="predicted"/>
<keyword evidence="2" id="KW-0472">Membrane</keyword>
<feature type="region of interest" description="Disordered" evidence="1">
    <location>
        <begin position="242"/>
        <end position="281"/>
    </location>
</feature>
<feature type="region of interest" description="Disordered" evidence="1">
    <location>
        <begin position="372"/>
        <end position="398"/>
    </location>
</feature>
<keyword evidence="4" id="KW-1185">Reference proteome</keyword>
<dbReference type="Proteomes" id="UP000784294">
    <property type="component" value="Unassembled WGS sequence"/>
</dbReference>
<organism evidence="3 4">
    <name type="scientific">Protopolystoma xenopodis</name>
    <dbReference type="NCBI Taxonomy" id="117903"/>
    <lineage>
        <taxon>Eukaryota</taxon>
        <taxon>Metazoa</taxon>
        <taxon>Spiralia</taxon>
        <taxon>Lophotrochozoa</taxon>
        <taxon>Platyhelminthes</taxon>
        <taxon>Monogenea</taxon>
        <taxon>Polyopisthocotylea</taxon>
        <taxon>Polystomatidea</taxon>
        <taxon>Polystomatidae</taxon>
        <taxon>Protopolystoma</taxon>
    </lineage>
</organism>
<keyword evidence="2" id="KW-1133">Transmembrane helix</keyword>
<accession>A0A3S5CQM2</accession>
<feature type="compositionally biased region" description="Polar residues" evidence="1">
    <location>
        <begin position="264"/>
        <end position="274"/>
    </location>
</feature>
<dbReference type="EMBL" id="CAAALY010264136">
    <property type="protein sequence ID" value="VEL40238.1"/>
    <property type="molecule type" value="Genomic_DNA"/>
</dbReference>
<sequence length="607" mass="66727">MPLASRSAWPTHVHTRVSQCRGVILSSFTEPSASSVNTTRSQCLRTKRLTSTPPYRSADRLIGWHGVIGPLQSRHALTTYRTTKLPTCCTYQLAPMLRQPRSNSSTYTHNTAQSDKPAAARQAAATGQVGVASFVDSRAARQRATAPALKGSTCWALIWRECVSAPTGPDRCRPTLRLVPFWHPTDRLACHLSTCNRMHQVEPAPYRSARRPFRQVAFAESAGLASRRPSCCKRPQAVTPRLAVAAPTPSVTRQAPAHARSDKQTGLGSGTTPFGLSKAESVSHRSASMSQQFGAKLHARLLILRPSIDSFIHSAGHSPFCQFEHSASTPFHLVSATPTGRQGHLLEWRRTELRRVEAIVVALDATTSVPRSLSLGRRDEEQKSGSTSNRPDARPEERAGKCGLGQWVIWELICSRVDARRTGKVRQKCQKDTFVTVSICRYWRTFALVRDGASKGFVDWLAPRRHRLVCHLVPDLVTASPDYSRKTTAKQKTTKGSITSSTSIGHLHETLHHLLLRACQPGGVVATFLYINKLAHHPYHLVCVLVCVCLCVCGHSNRELVDNQGPKADSSQVMLSGSFCHFLFSLSLSLCFSCTLFVSSSLFGSQS</sequence>
<evidence type="ECO:0000313" key="4">
    <source>
        <dbReference type="Proteomes" id="UP000784294"/>
    </source>
</evidence>
<reference evidence="3" key="1">
    <citation type="submission" date="2018-11" db="EMBL/GenBank/DDBJ databases">
        <authorList>
            <consortium name="Pathogen Informatics"/>
        </authorList>
    </citation>
    <scope>NUCLEOTIDE SEQUENCE</scope>
</reference>
<comment type="caution">
    <text evidence="3">The sequence shown here is derived from an EMBL/GenBank/DDBJ whole genome shotgun (WGS) entry which is preliminary data.</text>
</comment>
<evidence type="ECO:0000313" key="3">
    <source>
        <dbReference type="EMBL" id="VEL40238.1"/>
    </source>
</evidence>
<dbReference type="AlphaFoldDB" id="A0A3S5CQM2"/>
<keyword evidence="2" id="KW-0812">Transmembrane</keyword>
<name>A0A3S5CQM2_9PLAT</name>
<feature type="transmembrane region" description="Helical" evidence="2">
    <location>
        <begin position="582"/>
        <end position="603"/>
    </location>
</feature>